<dbReference type="Pfam" id="PF12680">
    <property type="entry name" value="SnoaL_2"/>
    <property type="match status" value="1"/>
</dbReference>
<proteinExistence type="predicted"/>
<evidence type="ECO:0000313" key="3">
    <source>
        <dbReference type="Proteomes" id="UP000095712"/>
    </source>
</evidence>
<dbReference type="Gene3D" id="3.10.450.50">
    <property type="match status" value="1"/>
</dbReference>
<reference evidence="2 3" key="1">
    <citation type="submission" date="2015-09" db="EMBL/GenBank/DDBJ databases">
        <authorList>
            <consortium name="Pathogen Informatics"/>
        </authorList>
    </citation>
    <scope>NUCLEOTIDE SEQUENCE [LARGE SCALE GENOMIC DNA]</scope>
    <source>
        <strain evidence="2 3">2789STDY5834911</strain>
    </source>
</reference>
<organism evidence="2 3">
    <name type="scientific">Blautia wexlerae</name>
    <dbReference type="NCBI Taxonomy" id="418240"/>
    <lineage>
        <taxon>Bacteria</taxon>
        <taxon>Bacillati</taxon>
        <taxon>Bacillota</taxon>
        <taxon>Clostridia</taxon>
        <taxon>Lachnospirales</taxon>
        <taxon>Lachnospiraceae</taxon>
        <taxon>Blautia</taxon>
    </lineage>
</organism>
<dbReference type="InterPro" id="IPR037401">
    <property type="entry name" value="SnoaL-like"/>
</dbReference>
<name>A0A174MM49_9FIRM</name>
<keyword evidence="2" id="KW-0378">Hydrolase</keyword>
<dbReference type="OrthoDB" id="4203328at2"/>
<accession>A0A174MM49</accession>
<dbReference type="EMBL" id="CZAW01000011">
    <property type="protein sequence ID" value="CUP37482.1"/>
    <property type="molecule type" value="Genomic_DNA"/>
</dbReference>
<gene>
    <name evidence="2" type="ORF">ERS852523_01419</name>
</gene>
<evidence type="ECO:0000259" key="1">
    <source>
        <dbReference type="Pfam" id="PF12680"/>
    </source>
</evidence>
<dbReference type="InterPro" id="IPR032710">
    <property type="entry name" value="NTF2-like_dom_sf"/>
</dbReference>
<sequence length="122" mass="14654">MQREDIVKSYFQSWLDKNIEPLESIFSDDIIYSECYGPEYHGLTQILKWFADWNINGAVLKWKIKKFIHQGMFTVVEWYFECDYNNEIGGFDGVSIIEFNKNMKIINLKEFQSKAEHNYPYE</sequence>
<dbReference type="RefSeq" id="WP_055150621.1">
    <property type="nucleotide sequence ID" value="NZ_CZAW01000011.1"/>
</dbReference>
<dbReference type="AlphaFoldDB" id="A0A174MM49"/>
<dbReference type="SUPFAM" id="SSF54427">
    <property type="entry name" value="NTF2-like"/>
    <property type="match status" value="1"/>
</dbReference>
<dbReference type="GO" id="GO:0016787">
    <property type="term" value="F:hydrolase activity"/>
    <property type="evidence" value="ECO:0007669"/>
    <property type="project" value="UniProtKB-KW"/>
</dbReference>
<feature type="domain" description="SnoaL-like" evidence="1">
    <location>
        <begin position="7"/>
        <end position="105"/>
    </location>
</feature>
<dbReference type="Proteomes" id="UP000095712">
    <property type="component" value="Unassembled WGS sequence"/>
</dbReference>
<protein>
    <submittedName>
        <fullName evidence="2">Limonene-1,2-epoxide hydrolase</fullName>
    </submittedName>
</protein>
<evidence type="ECO:0000313" key="2">
    <source>
        <dbReference type="EMBL" id="CUP37482.1"/>
    </source>
</evidence>